<organism evidence="2 3">
    <name type="scientific">Candidatus Faeciplasma pullistercoris</name>
    <dbReference type="NCBI Taxonomy" id="2840800"/>
    <lineage>
        <taxon>Bacteria</taxon>
        <taxon>Bacillati</taxon>
        <taxon>Bacillota</taxon>
        <taxon>Clostridia</taxon>
        <taxon>Eubacteriales</taxon>
        <taxon>Oscillospiraceae</taxon>
        <taxon>Oscillospiraceae incertae sedis</taxon>
        <taxon>Candidatus Faeciplasma</taxon>
    </lineage>
</organism>
<dbReference type="AlphaFoldDB" id="A0A9D1KL04"/>
<dbReference type="SUPFAM" id="SSF53254">
    <property type="entry name" value="Phosphoglycerate mutase-like"/>
    <property type="match status" value="1"/>
</dbReference>
<evidence type="ECO:0000313" key="2">
    <source>
        <dbReference type="EMBL" id="HIT59616.1"/>
    </source>
</evidence>
<feature type="region of interest" description="Disordered" evidence="1">
    <location>
        <begin position="206"/>
        <end position="242"/>
    </location>
</feature>
<dbReference type="InterPro" id="IPR029033">
    <property type="entry name" value="His_PPase_superfam"/>
</dbReference>
<evidence type="ECO:0000313" key="3">
    <source>
        <dbReference type="Proteomes" id="UP000824136"/>
    </source>
</evidence>
<reference evidence="2" key="1">
    <citation type="submission" date="2020-10" db="EMBL/GenBank/DDBJ databases">
        <authorList>
            <person name="Gilroy R."/>
        </authorList>
    </citation>
    <scope>NUCLEOTIDE SEQUENCE</scope>
    <source>
        <strain evidence="2">CHK33-4379</strain>
    </source>
</reference>
<dbReference type="CDD" id="cd07067">
    <property type="entry name" value="HP_PGM_like"/>
    <property type="match status" value="1"/>
</dbReference>
<comment type="caution">
    <text evidence="2">The sequence shown here is derived from an EMBL/GenBank/DDBJ whole genome shotgun (WGS) entry which is preliminary data.</text>
</comment>
<dbReference type="Pfam" id="PF00300">
    <property type="entry name" value="His_Phos_1"/>
    <property type="match status" value="1"/>
</dbReference>
<dbReference type="Gene3D" id="3.40.50.1240">
    <property type="entry name" value="Phosphoglycerate mutase-like"/>
    <property type="match status" value="1"/>
</dbReference>
<proteinExistence type="predicted"/>
<sequence length="242" mass="26969">MQGYRIHFIRHAITEANEEGKYIGITESPVSQRGRRELDKKLKDFIYPDVDKVYVSPLKRCIATASFIYPEGYARIVPELREMNLGDFEGKKASELMGRPDYAQFLKGGLDNPAPHGESMRSVVQRCYEGVAFIVEDMMKNGYKSAAVVTHGGIIMNILSCFGLPKFKPNELVCDFCEGYTVLVTAQLWQTANAFEILGRLPYEKGEGKTPSEFDSFDEFGSEGEDGYGYPPDGGQDGAAEI</sequence>
<dbReference type="InterPro" id="IPR013078">
    <property type="entry name" value="His_Pase_superF_clade-1"/>
</dbReference>
<reference evidence="2" key="2">
    <citation type="journal article" date="2021" name="PeerJ">
        <title>Extensive microbial diversity within the chicken gut microbiome revealed by metagenomics and culture.</title>
        <authorList>
            <person name="Gilroy R."/>
            <person name="Ravi A."/>
            <person name="Getino M."/>
            <person name="Pursley I."/>
            <person name="Horton D.L."/>
            <person name="Alikhan N.F."/>
            <person name="Baker D."/>
            <person name="Gharbi K."/>
            <person name="Hall N."/>
            <person name="Watson M."/>
            <person name="Adriaenssens E.M."/>
            <person name="Foster-Nyarko E."/>
            <person name="Jarju S."/>
            <person name="Secka A."/>
            <person name="Antonio M."/>
            <person name="Oren A."/>
            <person name="Chaudhuri R.R."/>
            <person name="La Ragione R."/>
            <person name="Hildebrand F."/>
            <person name="Pallen M.J."/>
        </authorList>
    </citation>
    <scope>NUCLEOTIDE SEQUENCE</scope>
    <source>
        <strain evidence="2">CHK33-4379</strain>
    </source>
</reference>
<dbReference type="PANTHER" id="PTHR48100">
    <property type="entry name" value="BROAD-SPECIFICITY PHOSPHATASE YOR283W-RELATED"/>
    <property type="match status" value="1"/>
</dbReference>
<dbReference type="Proteomes" id="UP000824136">
    <property type="component" value="Unassembled WGS sequence"/>
</dbReference>
<feature type="compositionally biased region" description="Acidic residues" evidence="1">
    <location>
        <begin position="215"/>
        <end position="226"/>
    </location>
</feature>
<dbReference type="InterPro" id="IPR050275">
    <property type="entry name" value="PGM_Phosphatase"/>
</dbReference>
<gene>
    <name evidence="2" type="ORF">IAC39_07910</name>
</gene>
<protein>
    <submittedName>
        <fullName evidence="2">Histidine phosphatase family protein</fullName>
    </submittedName>
</protein>
<dbReference type="EMBL" id="DVLL01000024">
    <property type="protein sequence ID" value="HIT59616.1"/>
    <property type="molecule type" value="Genomic_DNA"/>
</dbReference>
<dbReference type="GO" id="GO:0016791">
    <property type="term" value="F:phosphatase activity"/>
    <property type="evidence" value="ECO:0007669"/>
    <property type="project" value="TreeGrafter"/>
</dbReference>
<evidence type="ECO:0000256" key="1">
    <source>
        <dbReference type="SAM" id="MobiDB-lite"/>
    </source>
</evidence>
<dbReference type="SMART" id="SM00855">
    <property type="entry name" value="PGAM"/>
    <property type="match status" value="1"/>
</dbReference>
<accession>A0A9D1KL04</accession>
<name>A0A9D1KL04_9FIRM</name>